<name>A0A918PF17_9ACTN</name>
<accession>A0A918PF17</accession>
<protein>
    <submittedName>
        <fullName evidence="1">Uncharacterized protein</fullName>
    </submittedName>
</protein>
<keyword evidence="2" id="KW-1185">Reference proteome</keyword>
<reference evidence="1" key="1">
    <citation type="journal article" date="2014" name="Int. J. Syst. Evol. Microbiol.">
        <title>Complete genome sequence of Corynebacterium casei LMG S-19264T (=DSM 44701T), isolated from a smear-ripened cheese.</title>
        <authorList>
            <consortium name="US DOE Joint Genome Institute (JGI-PGF)"/>
            <person name="Walter F."/>
            <person name="Albersmeier A."/>
            <person name="Kalinowski J."/>
            <person name="Ruckert C."/>
        </authorList>
    </citation>
    <scope>NUCLEOTIDE SEQUENCE</scope>
    <source>
        <strain evidence="1">JCM 4815</strain>
    </source>
</reference>
<evidence type="ECO:0000313" key="1">
    <source>
        <dbReference type="EMBL" id="GGZ01550.1"/>
    </source>
</evidence>
<organism evidence="1 2">
    <name type="scientific">Streptomyces poonensis</name>
    <dbReference type="NCBI Taxonomy" id="68255"/>
    <lineage>
        <taxon>Bacteria</taxon>
        <taxon>Bacillati</taxon>
        <taxon>Actinomycetota</taxon>
        <taxon>Actinomycetes</taxon>
        <taxon>Kitasatosporales</taxon>
        <taxon>Streptomycetaceae</taxon>
        <taxon>Streptomyces</taxon>
    </lineage>
</organism>
<comment type="caution">
    <text evidence="1">The sequence shown here is derived from an EMBL/GenBank/DDBJ whole genome shotgun (WGS) entry which is preliminary data.</text>
</comment>
<sequence>MTWTCPPTTRQPRPVSQAVDDTVRAVFRTAGPVALDAYVHFRRSRTGSFILSGSPAGAIVTA</sequence>
<evidence type="ECO:0000313" key="2">
    <source>
        <dbReference type="Proteomes" id="UP000622166"/>
    </source>
</evidence>
<dbReference type="EMBL" id="BMVW01000002">
    <property type="protein sequence ID" value="GGZ01550.1"/>
    <property type="molecule type" value="Genomic_DNA"/>
</dbReference>
<dbReference type="AlphaFoldDB" id="A0A918PF17"/>
<reference evidence="1" key="2">
    <citation type="submission" date="2020-09" db="EMBL/GenBank/DDBJ databases">
        <authorList>
            <person name="Sun Q."/>
            <person name="Ohkuma M."/>
        </authorList>
    </citation>
    <scope>NUCLEOTIDE SEQUENCE</scope>
    <source>
        <strain evidence="1">JCM 4815</strain>
    </source>
</reference>
<proteinExistence type="predicted"/>
<gene>
    <name evidence="1" type="ORF">GCM10010365_20710</name>
</gene>
<dbReference type="Proteomes" id="UP000622166">
    <property type="component" value="Unassembled WGS sequence"/>
</dbReference>